<evidence type="ECO:0000313" key="1">
    <source>
        <dbReference type="EMBL" id="KAJ7740446.1"/>
    </source>
</evidence>
<dbReference type="Proteomes" id="UP001215280">
    <property type="component" value="Unassembled WGS sequence"/>
</dbReference>
<comment type="caution">
    <text evidence="1">The sequence shown here is derived from an EMBL/GenBank/DDBJ whole genome shotgun (WGS) entry which is preliminary data.</text>
</comment>
<sequence length="212" mass="24099">MTVQRALHVLFPEQTSGWNFSLGDDTENSDRKVFQHFIWSYSGPGTSTAFTPLGNIPHHPLVIGFQPPWILSPKDMLEFTECRAFPRLDSEHGSAALDGAERLWANVWDTCVVSKTRWFALTSYDQWVFGLFSEGRWTIGFVSRVYQFDACHPTVLEVLAFWVACAARLPGWQGLPKVDPQFIFRIGLEYKIWLGSRTAHRPSAPDTPSGFF</sequence>
<keyword evidence="2" id="KW-1185">Reference proteome</keyword>
<dbReference type="AlphaFoldDB" id="A0AAD7IDB9"/>
<dbReference type="EMBL" id="JARJLG010000127">
    <property type="protein sequence ID" value="KAJ7740446.1"/>
    <property type="molecule type" value="Genomic_DNA"/>
</dbReference>
<evidence type="ECO:0000313" key="2">
    <source>
        <dbReference type="Proteomes" id="UP001215280"/>
    </source>
</evidence>
<organism evidence="1 2">
    <name type="scientific">Mycena maculata</name>
    <dbReference type="NCBI Taxonomy" id="230809"/>
    <lineage>
        <taxon>Eukaryota</taxon>
        <taxon>Fungi</taxon>
        <taxon>Dikarya</taxon>
        <taxon>Basidiomycota</taxon>
        <taxon>Agaricomycotina</taxon>
        <taxon>Agaricomycetes</taxon>
        <taxon>Agaricomycetidae</taxon>
        <taxon>Agaricales</taxon>
        <taxon>Marasmiineae</taxon>
        <taxon>Mycenaceae</taxon>
        <taxon>Mycena</taxon>
    </lineage>
</organism>
<protein>
    <submittedName>
        <fullName evidence="1">Uncharacterized protein</fullName>
    </submittedName>
</protein>
<name>A0AAD7IDB9_9AGAR</name>
<accession>A0AAD7IDB9</accession>
<proteinExistence type="predicted"/>
<reference evidence="1" key="1">
    <citation type="submission" date="2023-03" db="EMBL/GenBank/DDBJ databases">
        <title>Massive genome expansion in bonnet fungi (Mycena s.s.) driven by repeated elements and novel gene families across ecological guilds.</title>
        <authorList>
            <consortium name="Lawrence Berkeley National Laboratory"/>
            <person name="Harder C.B."/>
            <person name="Miyauchi S."/>
            <person name="Viragh M."/>
            <person name="Kuo A."/>
            <person name="Thoen E."/>
            <person name="Andreopoulos B."/>
            <person name="Lu D."/>
            <person name="Skrede I."/>
            <person name="Drula E."/>
            <person name="Henrissat B."/>
            <person name="Morin E."/>
            <person name="Kohler A."/>
            <person name="Barry K."/>
            <person name="LaButti K."/>
            <person name="Morin E."/>
            <person name="Salamov A."/>
            <person name="Lipzen A."/>
            <person name="Mereny Z."/>
            <person name="Hegedus B."/>
            <person name="Baldrian P."/>
            <person name="Stursova M."/>
            <person name="Weitz H."/>
            <person name="Taylor A."/>
            <person name="Grigoriev I.V."/>
            <person name="Nagy L.G."/>
            <person name="Martin F."/>
            <person name="Kauserud H."/>
        </authorList>
    </citation>
    <scope>NUCLEOTIDE SEQUENCE</scope>
    <source>
        <strain evidence="1">CBHHK188m</strain>
    </source>
</reference>
<gene>
    <name evidence="1" type="ORF">DFH07DRAFT_965335</name>
</gene>